<sequence length="38" mass="4470">MRRSRRSVTCRTPHDCPLSLQRHQHLPLSSDSSARFLH</sequence>
<reference evidence="1" key="1">
    <citation type="submission" date="2014-11" db="EMBL/GenBank/DDBJ databases">
        <authorList>
            <person name="Amaro Gonzalez C."/>
        </authorList>
    </citation>
    <scope>NUCLEOTIDE SEQUENCE</scope>
</reference>
<protein>
    <submittedName>
        <fullName evidence="1">Uncharacterized protein</fullName>
    </submittedName>
</protein>
<evidence type="ECO:0000313" key="1">
    <source>
        <dbReference type="EMBL" id="JAH13581.1"/>
    </source>
</evidence>
<reference evidence="1" key="2">
    <citation type="journal article" date="2015" name="Fish Shellfish Immunol.">
        <title>Early steps in the European eel (Anguilla anguilla)-Vibrio vulnificus interaction in the gills: Role of the RtxA13 toxin.</title>
        <authorList>
            <person name="Callol A."/>
            <person name="Pajuelo D."/>
            <person name="Ebbesson L."/>
            <person name="Teles M."/>
            <person name="MacKenzie S."/>
            <person name="Amaro C."/>
        </authorList>
    </citation>
    <scope>NUCLEOTIDE SEQUENCE</scope>
</reference>
<accession>A0A0E9Q9L8</accession>
<dbReference type="AlphaFoldDB" id="A0A0E9Q9L8"/>
<proteinExistence type="predicted"/>
<name>A0A0E9Q9L8_ANGAN</name>
<dbReference type="EMBL" id="GBXM01094996">
    <property type="protein sequence ID" value="JAH13581.1"/>
    <property type="molecule type" value="Transcribed_RNA"/>
</dbReference>
<organism evidence="1">
    <name type="scientific">Anguilla anguilla</name>
    <name type="common">European freshwater eel</name>
    <name type="synonym">Muraena anguilla</name>
    <dbReference type="NCBI Taxonomy" id="7936"/>
    <lineage>
        <taxon>Eukaryota</taxon>
        <taxon>Metazoa</taxon>
        <taxon>Chordata</taxon>
        <taxon>Craniata</taxon>
        <taxon>Vertebrata</taxon>
        <taxon>Euteleostomi</taxon>
        <taxon>Actinopterygii</taxon>
        <taxon>Neopterygii</taxon>
        <taxon>Teleostei</taxon>
        <taxon>Anguilliformes</taxon>
        <taxon>Anguillidae</taxon>
        <taxon>Anguilla</taxon>
    </lineage>
</organism>